<organism evidence="1 2">
    <name type="scientific">Paramuricea clavata</name>
    <name type="common">Red gorgonian</name>
    <name type="synonym">Violescent sea-whip</name>
    <dbReference type="NCBI Taxonomy" id="317549"/>
    <lineage>
        <taxon>Eukaryota</taxon>
        <taxon>Metazoa</taxon>
        <taxon>Cnidaria</taxon>
        <taxon>Anthozoa</taxon>
        <taxon>Octocorallia</taxon>
        <taxon>Malacalcyonacea</taxon>
        <taxon>Plexauridae</taxon>
        <taxon>Paramuricea</taxon>
    </lineage>
</organism>
<dbReference type="AlphaFoldDB" id="A0A7D9EN79"/>
<dbReference type="Proteomes" id="UP001152795">
    <property type="component" value="Unassembled WGS sequence"/>
</dbReference>
<dbReference type="EMBL" id="CACRXK020007316">
    <property type="protein sequence ID" value="CAB4011931.1"/>
    <property type="molecule type" value="Genomic_DNA"/>
</dbReference>
<proteinExistence type="predicted"/>
<comment type="caution">
    <text evidence="1">The sequence shown here is derived from an EMBL/GenBank/DDBJ whole genome shotgun (WGS) entry which is preliminary data.</text>
</comment>
<reference evidence="1" key="1">
    <citation type="submission" date="2020-04" db="EMBL/GenBank/DDBJ databases">
        <authorList>
            <person name="Alioto T."/>
            <person name="Alioto T."/>
            <person name="Gomez Garrido J."/>
        </authorList>
    </citation>
    <scope>NUCLEOTIDE SEQUENCE</scope>
    <source>
        <strain evidence="1">A484AB</strain>
    </source>
</reference>
<keyword evidence="2" id="KW-1185">Reference proteome</keyword>
<evidence type="ECO:0000313" key="1">
    <source>
        <dbReference type="EMBL" id="CAB4011931.1"/>
    </source>
</evidence>
<gene>
    <name evidence="1" type="ORF">PACLA_8A023781</name>
</gene>
<name>A0A7D9EN79_PARCT</name>
<protein>
    <submittedName>
        <fullName evidence="1">Uncharacterized protein</fullName>
    </submittedName>
</protein>
<feature type="non-terminal residue" evidence="1">
    <location>
        <position position="210"/>
    </location>
</feature>
<sequence length="210" mass="24050">MSDGSSNQLEKSRCATVGVIINVLCTRLRRSSSSCLGFEKLCVDAIVVRVRGVFCVKFFGKCRLSIAFKDKDIKSAVLKKYRELGLENAKKKRRRLERPFHKKRSQFVNINDDTQIYISFNTTDVATSKQRVEDCVAEICHWMNSNELKLNHDMLIHSRYHNKPPVDDFNIELEKVPITAALVKSLGVGFDEHMMFDSYVAINVNLPFTI</sequence>
<evidence type="ECO:0000313" key="2">
    <source>
        <dbReference type="Proteomes" id="UP001152795"/>
    </source>
</evidence>
<accession>A0A7D9EN79</accession>